<dbReference type="InterPro" id="IPR001611">
    <property type="entry name" value="Leu-rich_rpt"/>
</dbReference>
<comment type="caution">
    <text evidence="16">The sequence shown here is derived from an EMBL/GenBank/DDBJ whole genome shotgun (WGS) entry which is preliminary data.</text>
</comment>
<keyword evidence="17" id="KW-1185">Reference proteome</keyword>
<dbReference type="Pfam" id="PF13855">
    <property type="entry name" value="LRR_8"/>
    <property type="match status" value="2"/>
</dbReference>
<sequence length="820" mass="95819">MVTRFYPCILLMITLAFDTEEVISEIHTTPSYHDRETTGCHVSKNSDLIGLFAFCTIFRSNETSYILPNTTTRLQIYRVFNLSTNTSLAPNMDQLLILEITSSNLYKITSIMFEGLKNLQKISLRKNFITELLHDIFQHNPLLETVDLSHNFLLSVERITISLRNLRCLKNLILSSNKAIRYITNEDFKPMDNTTLESLDLSDCDIESIEEYAFQWFNCLSSLNVSRNLLGDIALRNLSNTLSQECLKDFRASELRNEMYFSRYFLLWLTNSRVEYLDLSRNRFSYFPFEGYHQLKMLNVEDSGIILDPFQKFSGMSKLEVLLMKHHFIQSIDRQFKSATKLKILDLSEFLEVNILSGVNIADYAFRNQKELEFLYLNSVPLRDGILRNMFSGLSNLKEIYLSRCYISLIDEYSFETLEKLIFLDLSYNLLSDLSNNTLFGLKNVKNINLNNNRLLFLNNIFPFEFTPKLEVLSLEYNKIFSFPSGILLNLNFLDIIRASDNFIQPWTEQFLPLSGNLSLFLLPNNKISFFTKQMFQDLNNIKFIDFSGNPLNCSHCSTKDLQIWLESTNISFVKLITEGNNFLCHEPQELKGVTVSNADLDFLDNYCLPKILDETKIIYYTTIPLLVITIILGLVWYRWHWNIKYIVFLARSRTKTYRDAVNAHRYEFDAFVSYCDKDLLWVRNELLQSLETEKDKITCCLPDRDFIAGCSVLNNIAEAIEQSRTTLLILSNEYLSSDWCKFEAEIAQYKLFEDTRNGLILILLEPLHKEKITKNLQYVIQTRTCIQWTKNTTGQKLFWKRLRLAILNPAEKGWFTHIT</sequence>
<keyword evidence="4" id="KW-0433">Leucine-rich repeat</keyword>
<dbReference type="GO" id="GO:0045087">
    <property type="term" value="P:innate immune response"/>
    <property type="evidence" value="ECO:0007669"/>
    <property type="project" value="UniProtKB-KW"/>
</dbReference>
<dbReference type="PROSITE" id="PS51450">
    <property type="entry name" value="LRR"/>
    <property type="match status" value="3"/>
</dbReference>
<evidence type="ECO:0000256" key="14">
    <source>
        <dbReference type="SAM" id="SignalP"/>
    </source>
</evidence>
<evidence type="ECO:0000256" key="5">
    <source>
        <dbReference type="ARBA" id="ARBA00022692"/>
    </source>
</evidence>
<dbReference type="GO" id="GO:0004888">
    <property type="term" value="F:transmembrane signaling receptor activity"/>
    <property type="evidence" value="ECO:0007669"/>
    <property type="project" value="InterPro"/>
</dbReference>
<keyword evidence="10 13" id="KW-0472">Membrane</keyword>
<evidence type="ECO:0000259" key="15">
    <source>
        <dbReference type="PROSITE" id="PS50104"/>
    </source>
</evidence>
<name>A0AAV1ZVD4_9ARAC</name>
<dbReference type="GO" id="GO:0005886">
    <property type="term" value="C:plasma membrane"/>
    <property type="evidence" value="ECO:0007669"/>
    <property type="project" value="TreeGrafter"/>
</dbReference>
<keyword evidence="8" id="KW-0391">Immunity</keyword>
<dbReference type="Pfam" id="PF01582">
    <property type="entry name" value="TIR"/>
    <property type="match status" value="1"/>
</dbReference>
<keyword evidence="11" id="KW-0675">Receptor</keyword>
<dbReference type="InterPro" id="IPR017241">
    <property type="entry name" value="Toll-like_receptor"/>
</dbReference>
<dbReference type="PANTHER" id="PTHR24365">
    <property type="entry name" value="TOLL-LIKE RECEPTOR"/>
    <property type="match status" value="1"/>
</dbReference>
<evidence type="ECO:0000256" key="8">
    <source>
        <dbReference type="ARBA" id="ARBA00022859"/>
    </source>
</evidence>
<dbReference type="PANTHER" id="PTHR24365:SF530">
    <property type="entry name" value="MSTPROX-RELATED"/>
    <property type="match status" value="1"/>
</dbReference>
<keyword evidence="6 14" id="KW-0732">Signal</keyword>
<evidence type="ECO:0000313" key="17">
    <source>
        <dbReference type="Proteomes" id="UP001497382"/>
    </source>
</evidence>
<evidence type="ECO:0000256" key="10">
    <source>
        <dbReference type="ARBA" id="ARBA00023136"/>
    </source>
</evidence>
<dbReference type="InterPro" id="IPR032675">
    <property type="entry name" value="LRR_dom_sf"/>
</dbReference>
<dbReference type="PIRSF" id="PIRSF037595">
    <property type="entry name" value="Toll-like_receptor"/>
    <property type="match status" value="1"/>
</dbReference>
<dbReference type="InterPro" id="IPR003591">
    <property type="entry name" value="Leu-rich_rpt_typical-subtyp"/>
</dbReference>
<feature type="signal peptide" evidence="14">
    <location>
        <begin position="1"/>
        <end position="24"/>
    </location>
</feature>
<keyword evidence="5 13" id="KW-0812">Transmembrane</keyword>
<evidence type="ECO:0000256" key="12">
    <source>
        <dbReference type="ARBA" id="ARBA00023180"/>
    </source>
</evidence>
<dbReference type="Gene3D" id="3.40.50.10140">
    <property type="entry name" value="Toll/interleukin-1 receptor homology (TIR) domain"/>
    <property type="match status" value="1"/>
</dbReference>
<evidence type="ECO:0000256" key="6">
    <source>
        <dbReference type="ARBA" id="ARBA00022729"/>
    </source>
</evidence>
<dbReference type="FunFam" id="3.40.50.10140:FF:000001">
    <property type="entry name" value="Toll-like receptor 2"/>
    <property type="match status" value="1"/>
</dbReference>
<organism evidence="16 17">
    <name type="scientific">Larinioides sclopetarius</name>
    <dbReference type="NCBI Taxonomy" id="280406"/>
    <lineage>
        <taxon>Eukaryota</taxon>
        <taxon>Metazoa</taxon>
        <taxon>Ecdysozoa</taxon>
        <taxon>Arthropoda</taxon>
        <taxon>Chelicerata</taxon>
        <taxon>Arachnida</taxon>
        <taxon>Araneae</taxon>
        <taxon>Araneomorphae</taxon>
        <taxon>Entelegynae</taxon>
        <taxon>Araneoidea</taxon>
        <taxon>Araneidae</taxon>
        <taxon>Larinioides</taxon>
    </lineage>
</organism>
<proteinExistence type="inferred from homology"/>
<gene>
    <name evidence="16" type="ORF">LARSCL_LOCUS8306</name>
</gene>
<dbReference type="Proteomes" id="UP001497382">
    <property type="component" value="Unassembled WGS sequence"/>
</dbReference>
<dbReference type="PRINTS" id="PR01537">
    <property type="entry name" value="INTRLKN1R1F"/>
</dbReference>
<feature type="chain" id="PRO_5043875330" description="TIR domain-containing protein" evidence="14">
    <location>
        <begin position="25"/>
        <end position="820"/>
    </location>
</feature>
<comment type="subcellular location">
    <subcellularLocation>
        <location evidence="1">Membrane</location>
        <topology evidence="1">Single-pass type I membrane protein</topology>
    </subcellularLocation>
</comment>
<dbReference type="SMART" id="SM00255">
    <property type="entry name" value="TIR"/>
    <property type="match status" value="1"/>
</dbReference>
<dbReference type="Gene3D" id="3.80.10.10">
    <property type="entry name" value="Ribonuclease Inhibitor"/>
    <property type="match status" value="3"/>
</dbReference>
<comment type="similarity">
    <text evidence="2">Belongs to the Toll-like receptor family.</text>
</comment>
<dbReference type="InterPro" id="IPR000157">
    <property type="entry name" value="TIR_dom"/>
</dbReference>
<keyword evidence="7" id="KW-0677">Repeat</keyword>
<keyword evidence="3" id="KW-0399">Innate immunity</keyword>
<dbReference type="SUPFAM" id="SSF52047">
    <property type="entry name" value="RNI-like"/>
    <property type="match status" value="1"/>
</dbReference>
<feature type="domain" description="TIR" evidence="15">
    <location>
        <begin position="667"/>
        <end position="807"/>
    </location>
</feature>
<dbReference type="InterPro" id="IPR035897">
    <property type="entry name" value="Toll_tir_struct_dom_sf"/>
</dbReference>
<protein>
    <recommendedName>
        <fullName evidence="15">TIR domain-containing protein</fullName>
    </recommendedName>
</protein>
<keyword evidence="12" id="KW-0325">Glycoprotein</keyword>
<dbReference type="EMBL" id="CAXIEN010000088">
    <property type="protein sequence ID" value="CAL1275811.1"/>
    <property type="molecule type" value="Genomic_DNA"/>
</dbReference>
<evidence type="ECO:0000313" key="16">
    <source>
        <dbReference type="EMBL" id="CAL1275811.1"/>
    </source>
</evidence>
<evidence type="ECO:0000256" key="13">
    <source>
        <dbReference type="SAM" id="Phobius"/>
    </source>
</evidence>
<accession>A0AAV1ZVD4</accession>
<dbReference type="PROSITE" id="PS50104">
    <property type="entry name" value="TIR"/>
    <property type="match status" value="1"/>
</dbReference>
<dbReference type="AlphaFoldDB" id="A0AAV1ZVD4"/>
<evidence type="ECO:0000256" key="7">
    <source>
        <dbReference type="ARBA" id="ARBA00022737"/>
    </source>
</evidence>
<evidence type="ECO:0000256" key="2">
    <source>
        <dbReference type="ARBA" id="ARBA00009634"/>
    </source>
</evidence>
<dbReference type="GO" id="GO:0002224">
    <property type="term" value="P:toll-like receptor signaling pathway"/>
    <property type="evidence" value="ECO:0007669"/>
    <property type="project" value="InterPro"/>
</dbReference>
<evidence type="ECO:0000256" key="1">
    <source>
        <dbReference type="ARBA" id="ARBA00004479"/>
    </source>
</evidence>
<feature type="transmembrane region" description="Helical" evidence="13">
    <location>
        <begin position="618"/>
        <end position="638"/>
    </location>
</feature>
<evidence type="ECO:0000256" key="9">
    <source>
        <dbReference type="ARBA" id="ARBA00022989"/>
    </source>
</evidence>
<evidence type="ECO:0000256" key="11">
    <source>
        <dbReference type="ARBA" id="ARBA00023170"/>
    </source>
</evidence>
<reference evidence="16 17" key="1">
    <citation type="submission" date="2024-04" db="EMBL/GenBank/DDBJ databases">
        <authorList>
            <person name="Rising A."/>
            <person name="Reimegard J."/>
            <person name="Sonavane S."/>
            <person name="Akerstrom W."/>
            <person name="Nylinder S."/>
            <person name="Hedman E."/>
            <person name="Kallberg Y."/>
        </authorList>
    </citation>
    <scope>NUCLEOTIDE SEQUENCE [LARGE SCALE GENOMIC DNA]</scope>
</reference>
<dbReference type="SUPFAM" id="SSF52058">
    <property type="entry name" value="L domain-like"/>
    <property type="match status" value="1"/>
</dbReference>
<evidence type="ECO:0000256" key="4">
    <source>
        <dbReference type="ARBA" id="ARBA00022614"/>
    </source>
</evidence>
<dbReference type="SUPFAM" id="SSF52200">
    <property type="entry name" value="Toll/Interleukin receptor TIR domain"/>
    <property type="match status" value="1"/>
</dbReference>
<evidence type="ECO:0000256" key="3">
    <source>
        <dbReference type="ARBA" id="ARBA00022588"/>
    </source>
</evidence>
<keyword evidence="9 13" id="KW-1133">Transmembrane helix</keyword>
<dbReference type="SMART" id="SM00369">
    <property type="entry name" value="LRR_TYP"/>
    <property type="match status" value="6"/>
</dbReference>